<reference evidence="2 3" key="1">
    <citation type="submission" date="2015-01" db="EMBL/GenBank/DDBJ databases">
        <title>Vibrio sp. C94 JCM 19241 whole genome shotgun sequence.</title>
        <authorList>
            <person name="Sawabe T."/>
            <person name="Meirelles P."/>
            <person name="Feng G."/>
            <person name="Sayaka M."/>
            <person name="Hattori M."/>
            <person name="Ohkuma M."/>
        </authorList>
    </citation>
    <scope>NUCLEOTIDE SEQUENCE [LARGE SCALE GENOMIC DNA]</scope>
    <source>
        <strain evidence="3">JCM 19241</strain>
    </source>
</reference>
<feature type="region of interest" description="Disordered" evidence="1">
    <location>
        <begin position="1"/>
        <end position="23"/>
    </location>
</feature>
<gene>
    <name evidence="2" type="ORF">JCM19241_5966</name>
</gene>
<dbReference type="EMBL" id="BBSC01000007">
    <property type="protein sequence ID" value="GAM77070.1"/>
    <property type="molecule type" value="Genomic_DNA"/>
</dbReference>
<protein>
    <submittedName>
        <fullName evidence="2">Uncharacterized protein</fullName>
    </submittedName>
</protein>
<name>A0A0B8QBM8_9VIBR</name>
<feature type="compositionally biased region" description="Polar residues" evidence="1">
    <location>
        <begin position="9"/>
        <end position="23"/>
    </location>
</feature>
<evidence type="ECO:0000256" key="1">
    <source>
        <dbReference type="SAM" id="MobiDB-lite"/>
    </source>
</evidence>
<evidence type="ECO:0000313" key="2">
    <source>
        <dbReference type="EMBL" id="GAM77070.1"/>
    </source>
</evidence>
<organism evidence="2 3">
    <name type="scientific">Vibrio ishigakensis</name>
    <dbReference type="NCBI Taxonomy" id="1481914"/>
    <lineage>
        <taxon>Bacteria</taxon>
        <taxon>Pseudomonadati</taxon>
        <taxon>Pseudomonadota</taxon>
        <taxon>Gammaproteobacteria</taxon>
        <taxon>Vibrionales</taxon>
        <taxon>Vibrionaceae</taxon>
        <taxon>Vibrio</taxon>
    </lineage>
</organism>
<reference evidence="2 3" key="2">
    <citation type="submission" date="2015-01" db="EMBL/GenBank/DDBJ databases">
        <authorList>
            <consortium name="NBRP consortium"/>
            <person name="Sawabe T."/>
            <person name="Meirelles P."/>
            <person name="Feng G."/>
            <person name="Sayaka M."/>
            <person name="Hattori M."/>
            <person name="Ohkuma M."/>
        </authorList>
    </citation>
    <scope>NUCLEOTIDE SEQUENCE [LARGE SCALE GENOMIC DNA]</scope>
    <source>
        <strain evidence="3">JCM 19241</strain>
    </source>
</reference>
<dbReference type="AlphaFoldDB" id="A0A0B8QBM8"/>
<sequence>MRIIALDGTDSNPTADSRRTATNGFPPAVSLVDVENGISSTTILWNYPDTMRDLRGTRVHVSTTRGFTPDETNLDSEVGGTMWSRVWEETGVTQYIRIGHVDVFGQASYGLDEISVLPRNVSDLQPNIGDELAEIRNPLDEDGNQITQPEYTIKAVEGDSVAGIGLFVDEDENQADVIVAARRFMIAPAGHQTWQSDVTYEPDPDPIDPNTQGDRVFWTRNVYLEGTLTIGSNGTSYGYSPGYGSFTDLSFYEGTLRNIVENTAQSTLQIMIDGNTPNPTGARLPDTLNLRIGGVDYPVERADDDRWVASGHTPVLMPIGDGGTVEVVVWGDIILGVVRATQRTSTVRLACMKPELPTPTYSLQIILYGKLSTMM</sequence>
<accession>A0A0B8QBM8</accession>
<comment type="caution">
    <text evidence="2">The sequence shown here is derived from an EMBL/GenBank/DDBJ whole genome shotgun (WGS) entry which is preliminary data.</text>
</comment>
<dbReference type="STRING" id="1481914.JCM19241_5966"/>
<proteinExistence type="predicted"/>
<dbReference type="Proteomes" id="UP000031666">
    <property type="component" value="Unassembled WGS sequence"/>
</dbReference>
<evidence type="ECO:0000313" key="3">
    <source>
        <dbReference type="Proteomes" id="UP000031666"/>
    </source>
</evidence>